<dbReference type="AlphaFoldDB" id="A0A5J4PAM5"/>
<dbReference type="Gene3D" id="2.60.120.260">
    <property type="entry name" value="Galactose-binding domain-like"/>
    <property type="match status" value="1"/>
</dbReference>
<gene>
    <name evidence="2" type="ORF">EZS27_042744</name>
</gene>
<evidence type="ECO:0000313" key="2">
    <source>
        <dbReference type="EMBL" id="KAA6305603.1"/>
    </source>
</evidence>
<evidence type="ECO:0000259" key="1">
    <source>
        <dbReference type="Pfam" id="PF08531"/>
    </source>
</evidence>
<dbReference type="Pfam" id="PF08531">
    <property type="entry name" value="Bac_rhamnosid_N"/>
    <property type="match status" value="1"/>
</dbReference>
<accession>A0A5J4PAM5</accession>
<feature type="non-terminal residue" evidence="2">
    <location>
        <position position="1"/>
    </location>
</feature>
<dbReference type="PANTHER" id="PTHR33307:SF6">
    <property type="entry name" value="ALPHA-RHAMNOSIDASE (EUROFUNG)-RELATED"/>
    <property type="match status" value="1"/>
</dbReference>
<dbReference type="InterPro" id="IPR013737">
    <property type="entry name" value="Bac_rhamnosid_N"/>
</dbReference>
<dbReference type="InterPro" id="IPR008979">
    <property type="entry name" value="Galactose-bd-like_sf"/>
</dbReference>
<protein>
    <recommendedName>
        <fullName evidence="1">Bacterial alpha-L-rhamnosidase N-terminal domain-containing protein</fullName>
    </recommendedName>
</protein>
<dbReference type="Gene3D" id="2.60.40.10">
    <property type="entry name" value="Immunoglobulins"/>
    <property type="match status" value="1"/>
</dbReference>
<comment type="caution">
    <text evidence="2">The sequence shown here is derived from an EMBL/GenBank/DDBJ whole genome shotgun (WGS) entry which is preliminary data.</text>
</comment>
<dbReference type="InterPro" id="IPR013783">
    <property type="entry name" value="Ig-like_fold"/>
</dbReference>
<name>A0A5J4PAM5_9ZZZZ</name>
<organism evidence="2">
    <name type="scientific">termite gut metagenome</name>
    <dbReference type="NCBI Taxonomy" id="433724"/>
    <lineage>
        <taxon>unclassified sequences</taxon>
        <taxon>metagenomes</taxon>
        <taxon>organismal metagenomes</taxon>
    </lineage>
</organism>
<dbReference type="EMBL" id="SNRY01010566">
    <property type="protein sequence ID" value="KAA6305603.1"/>
    <property type="molecule type" value="Genomic_DNA"/>
</dbReference>
<reference evidence="2" key="1">
    <citation type="submission" date="2019-03" db="EMBL/GenBank/DDBJ databases">
        <title>Single cell metagenomics reveals metabolic interactions within the superorganism composed of flagellate Streblomastix strix and complex community of Bacteroidetes bacteria on its surface.</title>
        <authorList>
            <person name="Treitli S.C."/>
            <person name="Kolisko M."/>
            <person name="Husnik F."/>
            <person name="Keeling P."/>
            <person name="Hampl V."/>
        </authorList>
    </citation>
    <scope>NUCLEOTIDE SEQUENCE</scope>
    <source>
        <strain evidence="2">STM</strain>
    </source>
</reference>
<feature type="non-terminal residue" evidence="2">
    <location>
        <position position="199"/>
    </location>
</feature>
<dbReference type="InterPro" id="IPR016007">
    <property type="entry name" value="Alpha_rhamnosid"/>
</dbReference>
<dbReference type="PANTHER" id="PTHR33307">
    <property type="entry name" value="ALPHA-RHAMNOSIDASE (EUROFUNG)"/>
    <property type="match status" value="1"/>
</dbReference>
<dbReference type="Pfam" id="PF25788">
    <property type="entry name" value="Ig_Rha78A_N"/>
    <property type="match status" value="1"/>
</dbReference>
<feature type="domain" description="Bacterial alpha-L-rhamnosidase N-terminal" evidence="1">
    <location>
        <begin position="107"/>
        <end position="198"/>
    </location>
</feature>
<sequence>RIIVGTDSAAVASGRGEIWDTRQIASDRIQTTYAGSPLVPFTRYFWSVRIWDQDSVESTPAVASFETGMMDMKNWKGAWISDGHHLNGNSIHVKPAPYFRKEFEASKKISSARAYIAAAGLYEFYVNGEKIGNHRLDPMFTRFDRRNLYVTYDVTEQLQSGRNVVGVLLGNGWYNHQSTAVWYFDRAPWRDRPAFCMDV</sequence>
<dbReference type="SUPFAM" id="SSF49785">
    <property type="entry name" value="Galactose-binding domain-like"/>
    <property type="match status" value="1"/>
</dbReference>
<proteinExistence type="predicted"/>